<evidence type="ECO:0000256" key="4">
    <source>
        <dbReference type="SAM" id="MobiDB-lite"/>
    </source>
</evidence>
<dbReference type="Pfam" id="PF12796">
    <property type="entry name" value="Ank_2"/>
    <property type="match status" value="1"/>
</dbReference>
<name>A0A915D4C5_9BILA</name>
<dbReference type="SMART" id="SM00248">
    <property type="entry name" value="ANK"/>
    <property type="match status" value="2"/>
</dbReference>
<dbReference type="Gene3D" id="1.25.40.20">
    <property type="entry name" value="Ankyrin repeat-containing domain"/>
    <property type="match status" value="1"/>
</dbReference>
<sequence length="338" mass="37372">MLMSTHLADAAAKKVDLITFLSIWSSQNQNRIFASVAVLSDISNHQMTSSPNSSGYSKSILSAIKDLEWKRQEEKKHAAGFTVSALLTPANMSIAPLLGDSNEESSSKADFPAPSINEFQEHKQRVQRSLEETKPIKAQSLNQVHLSEVLPSTDCKTEISVSSSSQSLDNTSEKDKRASSRLSSDFSKDSIVEIPFSVCAEALYACAFGEIASLKQLIKQYPTLVNYAYPHCYRQTCLHIAAKSGDFSLVKYLVQQGADVNPKDDNWSTPAHLAAKTNNVEMIGLLRVLGADLNATDGYGNTYEHYLNERTCTEDRDDYGSSKYSSFSLSHSFQRMVR</sequence>
<feature type="compositionally biased region" description="Polar residues" evidence="4">
    <location>
        <begin position="161"/>
        <end position="170"/>
    </location>
</feature>
<protein>
    <submittedName>
        <fullName evidence="6">Uncharacterized protein</fullName>
    </submittedName>
</protein>
<feature type="compositionally biased region" description="Basic and acidic residues" evidence="4">
    <location>
        <begin position="119"/>
        <end position="134"/>
    </location>
</feature>
<feature type="repeat" description="ANK" evidence="3">
    <location>
        <begin position="233"/>
        <end position="265"/>
    </location>
</feature>
<evidence type="ECO:0000256" key="3">
    <source>
        <dbReference type="PROSITE-ProRule" id="PRU00023"/>
    </source>
</evidence>
<evidence type="ECO:0000256" key="2">
    <source>
        <dbReference type="ARBA" id="ARBA00023043"/>
    </source>
</evidence>
<dbReference type="InterPro" id="IPR002110">
    <property type="entry name" value="Ankyrin_rpt"/>
</dbReference>
<dbReference type="Proteomes" id="UP000887574">
    <property type="component" value="Unplaced"/>
</dbReference>
<dbReference type="PANTHER" id="PTHR24198">
    <property type="entry name" value="ANKYRIN REPEAT AND PROTEIN KINASE DOMAIN-CONTAINING PROTEIN"/>
    <property type="match status" value="1"/>
</dbReference>
<accession>A0A915D4C5</accession>
<evidence type="ECO:0000256" key="1">
    <source>
        <dbReference type="ARBA" id="ARBA00022737"/>
    </source>
</evidence>
<evidence type="ECO:0000313" key="6">
    <source>
        <dbReference type="WBParaSite" id="jg1544"/>
    </source>
</evidence>
<keyword evidence="5" id="KW-1185">Reference proteome</keyword>
<keyword evidence="2 3" id="KW-0040">ANK repeat</keyword>
<dbReference type="PANTHER" id="PTHR24198:SF165">
    <property type="entry name" value="ANKYRIN REPEAT-CONTAINING PROTEIN-RELATED"/>
    <property type="match status" value="1"/>
</dbReference>
<dbReference type="AlphaFoldDB" id="A0A915D4C5"/>
<evidence type="ECO:0000313" key="5">
    <source>
        <dbReference type="Proteomes" id="UP000887574"/>
    </source>
</evidence>
<feature type="repeat" description="ANK" evidence="3">
    <location>
        <begin position="266"/>
        <end position="298"/>
    </location>
</feature>
<dbReference type="SUPFAM" id="SSF48403">
    <property type="entry name" value="Ankyrin repeat"/>
    <property type="match status" value="1"/>
</dbReference>
<dbReference type="PROSITE" id="PS50297">
    <property type="entry name" value="ANK_REP_REGION"/>
    <property type="match status" value="2"/>
</dbReference>
<reference evidence="6" key="1">
    <citation type="submission" date="2022-11" db="UniProtKB">
        <authorList>
            <consortium name="WormBaseParasite"/>
        </authorList>
    </citation>
    <scope>IDENTIFICATION</scope>
</reference>
<dbReference type="InterPro" id="IPR036770">
    <property type="entry name" value="Ankyrin_rpt-contain_sf"/>
</dbReference>
<feature type="region of interest" description="Disordered" evidence="4">
    <location>
        <begin position="161"/>
        <end position="180"/>
    </location>
</feature>
<dbReference type="WBParaSite" id="jg1544">
    <property type="protein sequence ID" value="jg1544"/>
    <property type="gene ID" value="jg1544"/>
</dbReference>
<keyword evidence="1" id="KW-0677">Repeat</keyword>
<dbReference type="PROSITE" id="PS50088">
    <property type="entry name" value="ANK_REPEAT"/>
    <property type="match status" value="2"/>
</dbReference>
<proteinExistence type="predicted"/>
<organism evidence="5 6">
    <name type="scientific">Ditylenchus dipsaci</name>
    <dbReference type="NCBI Taxonomy" id="166011"/>
    <lineage>
        <taxon>Eukaryota</taxon>
        <taxon>Metazoa</taxon>
        <taxon>Ecdysozoa</taxon>
        <taxon>Nematoda</taxon>
        <taxon>Chromadorea</taxon>
        <taxon>Rhabditida</taxon>
        <taxon>Tylenchina</taxon>
        <taxon>Tylenchomorpha</taxon>
        <taxon>Sphaerularioidea</taxon>
        <taxon>Anguinidae</taxon>
        <taxon>Anguininae</taxon>
        <taxon>Ditylenchus</taxon>
    </lineage>
</organism>
<feature type="region of interest" description="Disordered" evidence="4">
    <location>
        <begin position="97"/>
        <end position="134"/>
    </location>
</feature>